<feature type="domain" description="CYTH" evidence="1">
    <location>
        <begin position="6"/>
        <end position="203"/>
    </location>
</feature>
<name>A0ABW4Q7H8_9MICC</name>
<dbReference type="Proteomes" id="UP001597307">
    <property type="component" value="Unassembled WGS sequence"/>
</dbReference>
<dbReference type="EMBL" id="JBHUGA010000021">
    <property type="protein sequence ID" value="MFD1846625.1"/>
    <property type="molecule type" value="Genomic_DNA"/>
</dbReference>
<dbReference type="InterPro" id="IPR007899">
    <property type="entry name" value="CHAD_dom"/>
</dbReference>
<dbReference type="Gene3D" id="2.40.320.10">
    <property type="entry name" value="Hypothetical Protein Pfu-838710-001"/>
    <property type="match status" value="1"/>
</dbReference>
<dbReference type="SUPFAM" id="SSF55154">
    <property type="entry name" value="CYTH-like phosphatases"/>
    <property type="match status" value="1"/>
</dbReference>
<accession>A0ABW4Q7H8</accession>
<dbReference type="PANTHER" id="PTHR39339">
    <property type="entry name" value="SLR1444 PROTEIN"/>
    <property type="match status" value="1"/>
</dbReference>
<dbReference type="Gene3D" id="1.40.20.10">
    <property type="entry name" value="CHAD domain"/>
    <property type="match status" value="1"/>
</dbReference>
<comment type="caution">
    <text evidence="3">The sequence shown here is derived from an EMBL/GenBank/DDBJ whole genome shotgun (WGS) entry which is preliminary data.</text>
</comment>
<feature type="domain" description="CHAD" evidence="2">
    <location>
        <begin position="216"/>
        <end position="506"/>
    </location>
</feature>
<dbReference type="InterPro" id="IPR033469">
    <property type="entry name" value="CYTH-like_dom_sf"/>
</dbReference>
<protein>
    <submittedName>
        <fullName evidence="3">CYTH and CHAD domain-containing protein</fullName>
    </submittedName>
</protein>
<reference evidence="4" key="1">
    <citation type="journal article" date="2019" name="Int. J. Syst. Evol. Microbiol.">
        <title>The Global Catalogue of Microorganisms (GCM) 10K type strain sequencing project: providing services to taxonomists for standard genome sequencing and annotation.</title>
        <authorList>
            <consortium name="The Broad Institute Genomics Platform"/>
            <consortium name="The Broad Institute Genome Sequencing Center for Infectious Disease"/>
            <person name="Wu L."/>
            <person name="Ma J."/>
        </authorList>
    </citation>
    <scope>NUCLEOTIDE SEQUENCE [LARGE SCALE GENOMIC DNA]</scope>
    <source>
        <strain evidence="4">JCM 11496</strain>
    </source>
</reference>
<sequence length="506" mass="55559">MTRTESLEIERKYDVSTQAVVPDLTGITGVARVDDGGTVVLEALYFDLPDRALLRHGITLRRRRGGKDAGWHTKFPAVADRLEVQVPLSGADETPPAEVLDLVRVHVRHRALEPVARITTTRTITTLVGEDGTPLIEISDDVVDAEDLTTGVERSWREWEAEVQGGEPAPDDAREALVDAVEHTLLNAGAAPAGRTSKLARAMGGQPQPVPIDGKPGSVRNVLTASFRQVAAELMAWDPRVRRHEAGSLHQLRVKARTLRSMLKTYRPLLEVAPAGELEGQLKSLGRTLSAARDAEVMQALIPSRIAQRPPGSIPRHLMRRLDKSSAARYEKAYSAVLRDLNSAEYFATLDALDEFTARIPLRGDLKNGGKAATKLPPAVNRQQKIVAKSAQRASRASELDSQLELLHDVRKRSKRLRYAIRSVEGSSGFTFGGQVGKSMKSSETIQNILGTHRDSVLFQEFLLKASRAGRRAGETTFAYGVLHEAEASIQREAETKFRKRIGKLS</sequence>
<evidence type="ECO:0000259" key="1">
    <source>
        <dbReference type="PROSITE" id="PS51707"/>
    </source>
</evidence>
<dbReference type="RefSeq" id="WP_343878525.1">
    <property type="nucleotide sequence ID" value="NZ_BAAAIJ010000020.1"/>
</dbReference>
<dbReference type="Pfam" id="PF05235">
    <property type="entry name" value="CHAD"/>
    <property type="match status" value="1"/>
</dbReference>
<dbReference type="PROSITE" id="PS51708">
    <property type="entry name" value="CHAD"/>
    <property type="match status" value="1"/>
</dbReference>
<dbReference type="SMART" id="SM01118">
    <property type="entry name" value="CYTH"/>
    <property type="match status" value="1"/>
</dbReference>
<dbReference type="InterPro" id="IPR038186">
    <property type="entry name" value="CHAD_dom_sf"/>
</dbReference>
<dbReference type="CDD" id="cd07374">
    <property type="entry name" value="CYTH-like_Pase"/>
    <property type="match status" value="1"/>
</dbReference>
<dbReference type="Pfam" id="PF01928">
    <property type="entry name" value="CYTH"/>
    <property type="match status" value="1"/>
</dbReference>
<dbReference type="InterPro" id="IPR023577">
    <property type="entry name" value="CYTH_domain"/>
</dbReference>
<dbReference type="SMART" id="SM00880">
    <property type="entry name" value="CHAD"/>
    <property type="match status" value="1"/>
</dbReference>
<keyword evidence="4" id="KW-1185">Reference proteome</keyword>
<dbReference type="PROSITE" id="PS51707">
    <property type="entry name" value="CYTH"/>
    <property type="match status" value="1"/>
</dbReference>
<organism evidence="3 4">
    <name type="scientific">Arthrobacter flavus</name>
    <dbReference type="NCBI Taxonomy" id="95172"/>
    <lineage>
        <taxon>Bacteria</taxon>
        <taxon>Bacillati</taxon>
        <taxon>Actinomycetota</taxon>
        <taxon>Actinomycetes</taxon>
        <taxon>Micrococcales</taxon>
        <taxon>Micrococcaceae</taxon>
        <taxon>Arthrobacter</taxon>
    </lineage>
</organism>
<evidence type="ECO:0000259" key="2">
    <source>
        <dbReference type="PROSITE" id="PS51708"/>
    </source>
</evidence>
<gene>
    <name evidence="3" type="ORF">ACFSFX_08450</name>
</gene>
<dbReference type="PANTHER" id="PTHR39339:SF1">
    <property type="entry name" value="CHAD DOMAIN-CONTAINING PROTEIN"/>
    <property type="match status" value="1"/>
</dbReference>
<evidence type="ECO:0000313" key="4">
    <source>
        <dbReference type="Proteomes" id="UP001597307"/>
    </source>
</evidence>
<evidence type="ECO:0000313" key="3">
    <source>
        <dbReference type="EMBL" id="MFD1846625.1"/>
    </source>
</evidence>
<proteinExistence type="predicted"/>